<keyword evidence="4 5" id="KW-0131">Cell cycle</keyword>
<dbReference type="InterPro" id="IPR009777">
    <property type="entry name" value="ZapD"/>
</dbReference>
<keyword evidence="1 5" id="KW-0963">Cytoplasm</keyword>
<dbReference type="NCBIfam" id="NF003656">
    <property type="entry name" value="PRK05287.1-4"/>
    <property type="match status" value="1"/>
</dbReference>
<dbReference type="PANTHER" id="PTHR39455">
    <property type="entry name" value="CELL DIVISION PROTEIN ZAPD"/>
    <property type="match status" value="1"/>
</dbReference>
<dbReference type="AlphaFoldDB" id="A0A5C0B190"/>
<dbReference type="Proteomes" id="UP000325161">
    <property type="component" value="Chromosome"/>
</dbReference>
<dbReference type="HAMAP" id="MF_01092">
    <property type="entry name" value="ZapD"/>
    <property type="match status" value="1"/>
</dbReference>
<evidence type="ECO:0000256" key="3">
    <source>
        <dbReference type="ARBA" id="ARBA00023210"/>
    </source>
</evidence>
<dbReference type="RefSeq" id="WP_148817909.1">
    <property type="nucleotide sequence ID" value="NZ_CP043046.1"/>
</dbReference>
<evidence type="ECO:0000313" key="7">
    <source>
        <dbReference type="Proteomes" id="UP000325161"/>
    </source>
</evidence>
<dbReference type="InterPro" id="IPR036268">
    <property type="entry name" value="ZapD_sf"/>
</dbReference>
<dbReference type="Gene3D" id="1.10.3900.10">
    <property type="entry name" value="YacF-like"/>
    <property type="match status" value="1"/>
</dbReference>
<organism evidence="6 7">
    <name type="scientific">Pigmentiphaga aceris</name>
    <dbReference type="NCBI Taxonomy" id="1940612"/>
    <lineage>
        <taxon>Bacteria</taxon>
        <taxon>Pseudomonadati</taxon>
        <taxon>Pseudomonadota</taxon>
        <taxon>Betaproteobacteria</taxon>
        <taxon>Burkholderiales</taxon>
        <taxon>Alcaligenaceae</taxon>
        <taxon>Pigmentiphaga</taxon>
    </lineage>
</organism>
<proteinExistence type="inferred from homology"/>
<sequence>MILYDYPFNERIRTLLRLEDLFEKLFFFIGRGDAREHHVALTLLFDILDVTARADVRSDLAQDLEKQRQSLAGLREHPGVDQDLLATMLGHIEQAIAALTVATGKPGQALRDHDWLNSIRSRLAIPGGVCEFDLPSYHAWRHKPAELREKDFIEWTSSLLPLRHGLAIALKLLRESGQRVDALAQQGNFRRPLDGKGYLLMRVYIDPQLGVFPEISANKYMASIRFFSQDGAMRPQPVSHDVPFQFALCANP</sequence>
<keyword evidence="3 5" id="KW-0717">Septation</keyword>
<dbReference type="GO" id="GO:0000917">
    <property type="term" value="P:division septum assembly"/>
    <property type="evidence" value="ECO:0007669"/>
    <property type="project" value="UniProtKB-KW"/>
</dbReference>
<dbReference type="GO" id="GO:0043093">
    <property type="term" value="P:FtsZ-dependent cytokinesis"/>
    <property type="evidence" value="ECO:0007669"/>
    <property type="project" value="UniProtKB-UniRule"/>
</dbReference>
<comment type="similarity">
    <text evidence="5">Belongs to the ZapD family.</text>
</comment>
<dbReference type="KEGG" id="pacr:FXN63_23315"/>
<dbReference type="SUPFAM" id="SSF160950">
    <property type="entry name" value="YacF-like"/>
    <property type="match status" value="1"/>
</dbReference>
<evidence type="ECO:0000256" key="2">
    <source>
        <dbReference type="ARBA" id="ARBA00022618"/>
    </source>
</evidence>
<keyword evidence="2 5" id="KW-0132">Cell division</keyword>
<dbReference type="Gene3D" id="2.60.440.10">
    <property type="entry name" value="YacF-like domains"/>
    <property type="match status" value="1"/>
</dbReference>
<evidence type="ECO:0000256" key="1">
    <source>
        <dbReference type="ARBA" id="ARBA00022490"/>
    </source>
</evidence>
<protein>
    <recommendedName>
        <fullName evidence="5">Cell division protein ZapD</fullName>
    </recommendedName>
    <alternativeName>
        <fullName evidence="5">Z ring-associated protein D</fullName>
    </alternativeName>
</protein>
<dbReference type="EMBL" id="CP043046">
    <property type="protein sequence ID" value="QEI08438.1"/>
    <property type="molecule type" value="Genomic_DNA"/>
</dbReference>
<comment type="function">
    <text evidence="5">Cell division factor that enhances FtsZ-ring assembly. Directly interacts with FtsZ and promotes bundling of FtsZ protofilaments, with a reduction in FtsZ GTPase activity.</text>
</comment>
<evidence type="ECO:0000256" key="4">
    <source>
        <dbReference type="ARBA" id="ARBA00023306"/>
    </source>
</evidence>
<gene>
    <name evidence="5 6" type="primary">zapD</name>
    <name evidence="6" type="ORF">FXN63_23315</name>
</gene>
<dbReference type="GO" id="GO:0005737">
    <property type="term" value="C:cytoplasm"/>
    <property type="evidence" value="ECO:0007669"/>
    <property type="project" value="UniProtKB-SubCell"/>
</dbReference>
<evidence type="ECO:0000256" key="5">
    <source>
        <dbReference type="HAMAP-Rule" id="MF_01092"/>
    </source>
</evidence>
<evidence type="ECO:0000313" key="6">
    <source>
        <dbReference type="EMBL" id="QEI08438.1"/>
    </source>
</evidence>
<accession>A0A5C0B190</accession>
<dbReference type="Pfam" id="PF07072">
    <property type="entry name" value="ZapD"/>
    <property type="match status" value="1"/>
</dbReference>
<dbReference type="InterPro" id="IPR027462">
    <property type="entry name" value="ZapD_C"/>
</dbReference>
<keyword evidence="7" id="KW-1185">Reference proteome</keyword>
<dbReference type="OrthoDB" id="5294622at2"/>
<dbReference type="PANTHER" id="PTHR39455:SF1">
    <property type="entry name" value="CELL DIVISION PROTEIN ZAPD"/>
    <property type="match status" value="1"/>
</dbReference>
<reference evidence="6 7" key="1">
    <citation type="submission" date="2019-08" db="EMBL/GenBank/DDBJ databases">
        <title>Amphibian skin-associated Pigmentiphaga: genome sequence and occurrence across geography and hosts.</title>
        <authorList>
            <person name="Bletz M.C."/>
            <person name="Bunk B."/>
            <person name="Sproeer C."/>
            <person name="Biwer P."/>
            <person name="Reiter S."/>
            <person name="Rabemananjara F.C.E."/>
            <person name="Schulz S."/>
            <person name="Overmann J."/>
            <person name="Vences M."/>
        </authorList>
    </citation>
    <scope>NUCLEOTIDE SEQUENCE [LARGE SCALE GENOMIC DNA]</scope>
    <source>
        <strain evidence="6 7">Mada1488</strain>
    </source>
</reference>
<name>A0A5C0B190_9BURK</name>
<comment type="subcellular location">
    <subcellularLocation>
        <location evidence="5">Cytoplasm</location>
    </subcellularLocation>
    <text evidence="5">Localizes to mid-cell in an FtsZ-dependent manner.</text>
</comment>
<dbReference type="GO" id="GO:0032153">
    <property type="term" value="C:cell division site"/>
    <property type="evidence" value="ECO:0007669"/>
    <property type="project" value="TreeGrafter"/>
</dbReference>
<comment type="subunit">
    <text evidence="5">Interacts with FtsZ.</text>
</comment>